<proteinExistence type="predicted"/>
<organism evidence="1 2">
    <name type="scientific">Gracilimonas halophila</name>
    <dbReference type="NCBI Taxonomy" id="1834464"/>
    <lineage>
        <taxon>Bacteria</taxon>
        <taxon>Pseudomonadati</taxon>
        <taxon>Balneolota</taxon>
        <taxon>Balneolia</taxon>
        <taxon>Balneolales</taxon>
        <taxon>Balneolaceae</taxon>
        <taxon>Gracilimonas</taxon>
    </lineage>
</organism>
<dbReference type="InterPro" id="IPR012657">
    <property type="entry name" value="23S_rRNA-intervening_sequence"/>
</dbReference>
<reference evidence="2" key="1">
    <citation type="journal article" date="2019" name="Int. J. Syst. Evol. Microbiol.">
        <title>The Global Catalogue of Microorganisms (GCM) 10K type strain sequencing project: providing services to taxonomists for standard genome sequencing and annotation.</title>
        <authorList>
            <consortium name="The Broad Institute Genomics Platform"/>
            <consortium name="The Broad Institute Genome Sequencing Center for Infectious Disease"/>
            <person name="Wu L."/>
            <person name="Ma J."/>
        </authorList>
    </citation>
    <scope>NUCLEOTIDE SEQUENCE [LARGE SCALE GENOMIC DNA]</scope>
    <source>
        <strain evidence="2">KCTC 52042</strain>
    </source>
</reference>
<evidence type="ECO:0000313" key="1">
    <source>
        <dbReference type="EMBL" id="MFD2531890.1"/>
    </source>
</evidence>
<dbReference type="CDD" id="cd16377">
    <property type="entry name" value="23S_rRNA_IVP_like"/>
    <property type="match status" value="1"/>
</dbReference>
<dbReference type="NCBIfam" id="TIGR02436">
    <property type="entry name" value="four helix bundle protein"/>
    <property type="match status" value="1"/>
</dbReference>
<dbReference type="Pfam" id="PF05635">
    <property type="entry name" value="23S_rRNA_IVP"/>
    <property type="match status" value="1"/>
</dbReference>
<dbReference type="RefSeq" id="WP_390299753.1">
    <property type="nucleotide sequence ID" value="NZ_JBHULI010000022.1"/>
</dbReference>
<name>A0ABW5JHR6_9BACT</name>
<comment type="caution">
    <text evidence="1">The sequence shown here is derived from an EMBL/GenBank/DDBJ whole genome shotgun (WGS) entry which is preliminary data.</text>
</comment>
<dbReference type="PANTHER" id="PTHR38471">
    <property type="entry name" value="FOUR HELIX BUNDLE PROTEIN"/>
    <property type="match status" value="1"/>
</dbReference>
<dbReference type="SUPFAM" id="SSF158446">
    <property type="entry name" value="IVS-encoded protein-like"/>
    <property type="match status" value="1"/>
</dbReference>
<dbReference type="Gene3D" id="1.20.1440.60">
    <property type="entry name" value="23S rRNA-intervening sequence"/>
    <property type="match status" value="1"/>
</dbReference>
<dbReference type="InterPro" id="IPR036583">
    <property type="entry name" value="23S_rRNA_IVS_sf"/>
</dbReference>
<protein>
    <submittedName>
        <fullName evidence="1">Four helix bundle protein</fullName>
    </submittedName>
</protein>
<dbReference type="NCBIfam" id="NF008911">
    <property type="entry name" value="PRK12275.1-2"/>
    <property type="match status" value="1"/>
</dbReference>
<gene>
    <name evidence="1" type="ORF">ACFSVN_05490</name>
</gene>
<sequence>MHNYKQLDVWGKGIELAVSIYDLTRKFPAEEKFGMVSQMRRCSVSVSSNIAEGAGRNSDNEFRHFLNISFGSCSELETQLLISQKLGYISSDQLKTISSDLSEIQKMIFTLIKKFS</sequence>
<keyword evidence="2" id="KW-1185">Reference proteome</keyword>
<dbReference type="EMBL" id="JBHULI010000022">
    <property type="protein sequence ID" value="MFD2531890.1"/>
    <property type="molecule type" value="Genomic_DNA"/>
</dbReference>
<evidence type="ECO:0000313" key="2">
    <source>
        <dbReference type="Proteomes" id="UP001597460"/>
    </source>
</evidence>
<dbReference type="PANTHER" id="PTHR38471:SF2">
    <property type="entry name" value="FOUR HELIX BUNDLE PROTEIN"/>
    <property type="match status" value="1"/>
</dbReference>
<accession>A0ABW5JHR6</accession>
<dbReference type="Proteomes" id="UP001597460">
    <property type="component" value="Unassembled WGS sequence"/>
</dbReference>